<accession>A0AAV4T4Y5</accession>
<name>A0AAV4T4Y5_CAEEX</name>
<reference evidence="1 2" key="1">
    <citation type="submission" date="2021-06" db="EMBL/GenBank/DDBJ databases">
        <title>Caerostris extrusa draft genome.</title>
        <authorList>
            <person name="Kono N."/>
            <person name="Arakawa K."/>
        </authorList>
    </citation>
    <scope>NUCLEOTIDE SEQUENCE [LARGE SCALE GENOMIC DNA]</scope>
</reference>
<dbReference type="AlphaFoldDB" id="A0AAV4T4Y5"/>
<dbReference type="Proteomes" id="UP001054945">
    <property type="component" value="Unassembled WGS sequence"/>
</dbReference>
<keyword evidence="2" id="KW-1185">Reference proteome</keyword>
<organism evidence="1 2">
    <name type="scientific">Caerostris extrusa</name>
    <name type="common">Bark spider</name>
    <name type="synonym">Caerostris bankana</name>
    <dbReference type="NCBI Taxonomy" id="172846"/>
    <lineage>
        <taxon>Eukaryota</taxon>
        <taxon>Metazoa</taxon>
        <taxon>Ecdysozoa</taxon>
        <taxon>Arthropoda</taxon>
        <taxon>Chelicerata</taxon>
        <taxon>Arachnida</taxon>
        <taxon>Araneae</taxon>
        <taxon>Araneomorphae</taxon>
        <taxon>Entelegynae</taxon>
        <taxon>Araneoidea</taxon>
        <taxon>Araneidae</taxon>
        <taxon>Caerostris</taxon>
    </lineage>
</organism>
<protein>
    <submittedName>
        <fullName evidence="1">Uncharacterized protein</fullName>
    </submittedName>
</protein>
<dbReference type="EMBL" id="BPLR01010705">
    <property type="protein sequence ID" value="GIY41325.1"/>
    <property type="molecule type" value="Genomic_DNA"/>
</dbReference>
<evidence type="ECO:0000313" key="1">
    <source>
        <dbReference type="EMBL" id="GIY41325.1"/>
    </source>
</evidence>
<gene>
    <name evidence="1" type="ORF">CEXT_684231</name>
</gene>
<proteinExistence type="predicted"/>
<evidence type="ECO:0000313" key="2">
    <source>
        <dbReference type="Proteomes" id="UP001054945"/>
    </source>
</evidence>
<comment type="caution">
    <text evidence="1">The sequence shown here is derived from an EMBL/GenBank/DDBJ whole genome shotgun (WGS) entry which is preliminary data.</text>
</comment>
<sequence length="139" mass="15166">MDMCGMLVGSAYKMNSHSVPRNKILSPGILGVLCISGIGKENKPLSRGLGNMSNILCIFCTGTGLISSDFSELISYRKIQPAVMSQHNLLLSKRRCLLHLADRRRTANCSFCGNNMTRGMLSYHLPQAMSLKTLGTGNE</sequence>